<sequence length="184" mass="20918">MAGLPCYEPDWLSLGELVKRDVMKSCSGNPTSGHVPETRPLDHYSLSMGTRFVVHEILFQDPAVHPVLRSSFRSSFSGSFAKLEWLAEEETPLPDETQVSNRRVGACPVTHVLRSSATWQFPRMRARFMQPRGLKRIRKLQGGGVKYKRKGKLPVVLGDRLVDFTPYTRSRKNNVTEFLQANFL</sequence>
<evidence type="ECO:0000313" key="2">
    <source>
        <dbReference type="Proteomes" id="UP000748025"/>
    </source>
</evidence>
<name>A0A9P7N7C0_9HYPO</name>
<dbReference type="AlphaFoldDB" id="A0A9P7N7C0"/>
<proteinExistence type="predicted"/>
<feature type="non-terminal residue" evidence="1">
    <location>
        <position position="184"/>
    </location>
</feature>
<protein>
    <submittedName>
        <fullName evidence="1">Uncharacterized protein</fullName>
    </submittedName>
</protein>
<comment type="caution">
    <text evidence="1">The sequence shown here is derived from an EMBL/GenBank/DDBJ whole genome shotgun (WGS) entry which is preliminary data.</text>
</comment>
<dbReference type="EMBL" id="SRPW01001930">
    <property type="protein sequence ID" value="KAG5997617.1"/>
    <property type="molecule type" value="Genomic_DNA"/>
</dbReference>
<organism evidence="1 2">
    <name type="scientific">Claviceps pusilla</name>
    <dbReference type="NCBI Taxonomy" id="123648"/>
    <lineage>
        <taxon>Eukaryota</taxon>
        <taxon>Fungi</taxon>
        <taxon>Dikarya</taxon>
        <taxon>Ascomycota</taxon>
        <taxon>Pezizomycotina</taxon>
        <taxon>Sordariomycetes</taxon>
        <taxon>Hypocreomycetidae</taxon>
        <taxon>Hypocreales</taxon>
        <taxon>Clavicipitaceae</taxon>
        <taxon>Claviceps</taxon>
    </lineage>
</organism>
<keyword evidence="2" id="KW-1185">Reference proteome</keyword>
<evidence type="ECO:0000313" key="1">
    <source>
        <dbReference type="EMBL" id="KAG5997617.1"/>
    </source>
</evidence>
<dbReference type="Proteomes" id="UP000748025">
    <property type="component" value="Unassembled WGS sequence"/>
</dbReference>
<accession>A0A9P7N7C0</accession>
<reference evidence="1" key="1">
    <citation type="journal article" date="2020" name="bioRxiv">
        <title>Whole genome comparisons of ergot fungi reveals the divergence and evolution of species within the genus Claviceps are the result of varying mechanisms driving genome evolution and host range expansion.</title>
        <authorList>
            <person name="Wyka S.A."/>
            <person name="Mondo S.J."/>
            <person name="Liu M."/>
            <person name="Dettman J."/>
            <person name="Nalam V."/>
            <person name="Broders K.D."/>
        </authorList>
    </citation>
    <scope>NUCLEOTIDE SEQUENCE</scope>
    <source>
        <strain evidence="1">CCC 602</strain>
    </source>
</reference>
<gene>
    <name evidence="1" type="ORF">E4U43_002590</name>
</gene>